<dbReference type="Proteomes" id="UP000270296">
    <property type="component" value="Unassembled WGS sequence"/>
</dbReference>
<feature type="domain" description="F5/8 type C" evidence="8">
    <location>
        <begin position="86"/>
        <end position="231"/>
    </location>
</feature>
<reference evidence="14" key="1">
    <citation type="submission" date="2016-06" db="UniProtKB">
        <authorList>
            <consortium name="WormBaseParasite"/>
        </authorList>
    </citation>
    <scope>IDENTIFICATION</scope>
</reference>
<dbReference type="PROSITE" id="PS00022">
    <property type="entry name" value="EGF_1"/>
    <property type="match status" value="7"/>
</dbReference>
<dbReference type="SUPFAM" id="SSF57184">
    <property type="entry name" value="Growth factor receptor domain"/>
    <property type="match status" value="2"/>
</dbReference>
<feature type="domain" description="EGF-like" evidence="9">
    <location>
        <begin position="891"/>
        <end position="929"/>
    </location>
</feature>
<feature type="domain" description="EGF-like" evidence="9">
    <location>
        <begin position="1010"/>
        <end position="1045"/>
    </location>
</feature>
<dbReference type="InterPro" id="IPR000421">
    <property type="entry name" value="FA58C"/>
</dbReference>
<dbReference type="FunFam" id="2.10.25.10:FF:000122">
    <property type="entry name" value="Protein crumbs homolog 2"/>
    <property type="match status" value="1"/>
</dbReference>
<dbReference type="InterPro" id="IPR000436">
    <property type="entry name" value="Sushi_SCR_CCP_dom"/>
</dbReference>
<dbReference type="Pfam" id="PF25024">
    <property type="entry name" value="EGF_TEN"/>
    <property type="match status" value="1"/>
</dbReference>
<evidence type="ECO:0000259" key="10">
    <source>
        <dbReference type="PROSITE" id="PS50825"/>
    </source>
</evidence>
<protein>
    <submittedName>
        <fullName evidence="14">Sushi, von Willebrand factor type A, EGF and pentraxin domain-containing protein 1</fullName>
    </submittedName>
</protein>
<dbReference type="InterPro" id="IPR035976">
    <property type="entry name" value="Sushi/SCR/CCP_sf"/>
</dbReference>
<evidence type="ECO:0000256" key="7">
    <source>
        <dbReference type="PROSITE-ProRule" id="PRU00302"/>
    </source>
</evidence>
<dbReference type="InterPro" id="IPR008979">
    <property type="entry name" value="Galactose-bd-like_sf"/>
</dbReference>
<dbReference type="PROSITE" id="PS50026">
    <property type="entry name" value="EGF_3"/>
    <property type="match status" value="8"/>
</dbReference>
<dbReference type="PROSITE" id="PS50022">
    <property type="entry name" value="FA58C_3"/>
    <property type="match status" value="1"/>
</dbReference>
<feature type="disulfide bond" evidence="6">
    <location>
        <begin position="841"/>
        <end position="850"/>
    </location>
</feature>
<dbReference type="PROSITE" id="PS50923">
    <property type="entry name" value="SUSHI"/>
    <property type="match status" value="1"/>
</dbReference>
<feature type="disulfide bond" evidence="6">
    <location>
        <begin position="879"/>
        <end position="888"/>
    </location>
</feature>
<feature type="disulfide bond" evidence="6">
    <location>
        <begin position="960"/>
        <end position="969"/>
    </location>
</feature>
<evidence type="ECO:0000256" key="3">
    <source>
        <dbReference type="ARBA" id="ARBA00022737"/>
    </source>
</evidence>
<evidence type="ECO:0000259" key="8">
    <source>
        <dbReference type="PROSITE" id="PS50022"/>
    </source>
</evidence>
<keyword evidence="4 6" id="KW-1015">Disulfide bond</keyword>
<sequence length="1124" mass="123619">MDFRFTGSPPTCELINCGEPPFLRYAIYKRLNMSDPNIFNYGSNFMFDCQLPYIATGKSSSGDRTVRCQADGTWDFGNLHCEGVECPLSEKIGTSSRPLPDTAFMSNTEIPFLGYEPHKAQMHRSGWCGREDAFIFLSIDLQKVYVLTTLRVTGVGGSGKLQGHPTRLQLFYKVAFAQNFDTYPIEFNMQSSNDNDIYSFTLNPTIRARYILLGVVEFEKNPCLRFSLAGCEFQSADATKEAKYKVGWNDTLPICVDSLPPVFQDCPEKPIYSTLDKNGQIVPVNFETPKAVDNSGKVAWIDTDPPNFQVPFFVTNDMNVTYTAYDYSGNSVKCVVQLRVPDNQPPEIICPDSYSIFVDEEIPEYHIVFNQSTVDVKAQDPSGLKEVFFSPWHATLKLREYVSVTVTAIDNFDNSNSCMFQVVLQPSPCQTWTLVAPDRSTKTCTSNPGKTGLKCTVQCQTGYRFLDNRSEKSFECSYGQEWAPSFIPIRLIAENPARFKFTASITYPISGVLNANCLKTYENVLYALMEKVGGVLSQKCSATVEVLVQTLEITTSSTSDTVSRVISNVSMQILPTVANEVFYNLCSLTLGTMFDMAIPNVAAPVAPLLNVDMEVSSGCPSLKASKTTTFSGFNCSTGEVLLNFGERLPKCVLCPPGTYRKNENDCVQCPLGTYQDESGQMKCKECPLGTTTFHHGMVNSTYCVAMCQNGTFSTTGVVPCRSCPVGTFSPTNITAGFTTCEKCQNGTFMVVAGSKSSSMCRKPCDVGEYSWSGLQPCSQCPVNYYQPNTGQVGCIECPSKTYTARPGANSSADCVPIKCDKIKCENDGDCEVLDHSIRCRCLPGFSGILCEKTENACLSQPCFNGGHCIQKKDSFTCQCPAGSYGDLCESSLNECKTVECHNGGVCHNLPGVNTFECLCRFGYTGERCDIVWNPCEGNDNLCRNGGTCKPFYFGLYKCLCPTGWSGPHCEVNIDDCAEQPCALNATCHDLVNDFSCDCPRGFTGKRCETKVDLCKPDPCRHGQCVDKMFSYYCLCKLGWTGVNCDTGIDDCASAPCHNGGTCVDRENGFECHCSSEYTGSLCQHPVDRCVGVQCLNNGTCRSGVKSFECLCEDGFYGTSFSRDC</sequence>
<feature type="domain" description="HYR" evidence="10">
    <location>
        <begin position="256"/>
        <end position="342"/>
    </location>
</feature>
<dbReference type="InterPro" id="IPR011641">
    <property type="entry name" value="Tyr-kin_ephrin_A/B_rcpt-like"/>
</dbReference>
<evidence type="ECO:0000313" key="13">
    <source>
        <dbReference type="Proteomes" id="UP000270296"/>
    </source>
</evidence>
<dbReference type="PROSITE" id="PS01186">
    <property type="entry name" value="EGF_2"/>
    <property type="match status" value="5"/>
</dbReference>
<evidence type="ECO:0000256" key="5">
    <source>
        <dbReference type="ARBA" id="ARBA00023180"/>
    </source>
</evidence>
<dbReference type="Pfam" id="PF07699">
    <property type="entry name" value="Ephrin_rec_like"/>
    <property type="match status" value="3"/>
</dbReference>
<dbReference type="PROSITE" id="PS00010">
    <property type="entry name" value="ASX_HYDROXYL"/>
    <property type="match status" value="3"/>
</dbReference>
<reference evidence="12 13" key="2">
    <citation type="submission" date="2018-11" db="EMBL/GenBank/DDBJ databases">
        <authorList>
            <consortium name="Pathogen Informatics"/>
        </authorList>
    </citation>
    <scope>NUCLEOTIDE SEQUENCE [LARGE SCALE GENOMIC DNA]</scope>
</reference>
<feature type="domain" description="EGF-like" evidence="9">
    <location>
        <begin position="1085"/>
        <end position="1121"/>
    </location>
</feature>
<keyword evidence="13" id="KW-1185">Reference proteome</keyword>
<dbReference type="SUPFAM" id="SSF57535">
    <property type="entry name" value="Complement control module/SCR domain"/>
    <property type="match status" value="1"/>
</dbReference>
<accession>A0A183J0X1</accession>
<evidence type="ECO:0000256" key="6">
    <source>
        <dbReference type="PROSITE-ProRule" id="PRU00076"/>
    </source>
</evidence>
<dbReference type="InterPro" id="IPR018097">
    <property type="entry name" value="EGF_Ca-bd_CS"/>
</dbReference>
<feature type="disulfide bond" evidence="6">
    <location>
        <begin position="1014"/>
        <end position="1024"/>
    </location>
</feature>
<gene>
    <name evidence="12" type="ORF">SBAD_LOCUS9518</name>
</gene>
<dbReference type="SMART" id="SM00231">
    <property type="entry name" value="FA58C"/>
    <property type="match status" value="1"/>
</dbReference>
<evidence type="ECO:0000313" key="14">
    <source>
        <dbReference type="WBParaSite" id="SBAD_0000986701-mRNA-1"/>
    </source>
</evidence>
<feature type="domain" description="EGF-like" evidence="9">
    <location>
        <begin position="972"/>
        <end position="1008"/>
    </location>
</feature>
<feature type="disulfide bond" evidence="6">
    <location>
        <begin position="919"/>
        <end position="928"/>
    </location>
</feature>
<dbReference type="FunFam" id="2.10.25.10:FF:000006">
    <property type="entry name" value="Versican core protein-like isoform 1"/>
    <property type="match status" value="1"/>
</dbReference>
<evidence type="ECO:0000313" key="12">
    <source>
        <dbReference type="EMBL" id="VDP23638.1"/>
    </source>
</evidence>
<dbReference type="Pfam" id="PF02494">
    <property type="entry name" value="HYR"/>
    <property type="match status" value="1"/>
</dbReference>
<dbReference type="AlphaFoldDB" id="A0A183J0X1"/>
<evidence type="ECO:0000256" key="4">
    <source>
        <dbReference type="ARBA" id="ARBA00023157"/>
    </source>
</evidence>
<dbReference type="OrthoDB" id="430340at2759"/>
<feature type="domain" description="EGF-like" evidence="9">
    <location>
        <begin position="1047"/>
        <end position="1083"/>
    </location>
</feature>
<dbReference type="Pfam" id="PF00008">
    <property type="entry name" value="EGF"/>
    <property type="match status" value="1"/>
</dbReference>
<dbReference type="SMART" id="SM00181">
    <property type="entry name" value="EGF"/>
    <property type="match status" value="8"/>
</dbReference>
<dbReference type="FunFam" id="2.10.50.10:FF:000018">
    <property type="entry name" value="Sushi, von Willebrand factor type A, EGF and pentraxin domain-containing 1"/>
    <property type="match status" value="1"/>
</dbReference>
<evidence type="ECO:0000259" key="11">
    <source>
        <dbReference type="PROSITE" id="PS50923"/>
    </source>
</evidence>
<feature type="domain" description="EGF-like" evidence="9">
    <location>
        <begin position="931"/>
        <end position="970"/>
    </location>
</feature>
<evidence type="ECO:0000256" key="2">
    <source>
        <dbReference type="ARBA" id="ARBA00022729"/>
    </source>
</evidence>
<feature type="domain" description="HYR" evidence="10">
    <location>
        <begin position="343"/>
        <end position="426"/>
    </location>
</feature>
<dbReference type="SUPFAM" id="SSF49785">
    <property type="entry name" value="Galactose-binding domain-like"/>
    <property type="match status" value="1"/>
</dbReference>
<dbReference type="InterPro" id="IPR003410">
    <property type="entry name" value="HYR_dom"/>
</dbReference>
<proteinExistence type="predicted"/>
<feature type="disulfide bond" evidence="6">
    <location>
        <begin position="998"/>
        <end position="1007"/>
    </location>
</feature>
<dbReference type="InterPro" id="IPR000152">
    <property type="entry name" value="EGF-type_Asp/Asn_hydroxyl_site"/>
</dbReference>
<name>A0A183J0X1_9BILA</name>
<organism evidence="14">
    <name type="scientific">Soboliphyme baturini</name>
    <dbReference type="NCBI Taxonomy" id="241478"/>
    <lineage>
        <taxon>Eukaryota</taxon>
        <taxon>Metazoa</taxon>
        <taxon>Ecdysozoa</taxon>
        <taxon>Nematoda</taxon>
        <taxon>Enoplea</taxon>
        <taxon>Dorylaimia</taxon>
        <taxon>Dioctophymatida</taxon>
        <taxon>Dioctophymatoidea</taxon>
        <taxon>Soboliphymatidae</taxon>
        <taxon>Soboliphyme</taxon>
    </lineage>
</organism>
<dbReference type="PROSITE" id="PS01187">
    <property type="entry name" value="EGF_CA"/>
    <property type="match status" value="1"/>
</dbReference>
<feature type="disulfide bond" evidence="6">
    <location>
        <begin position="1035"/>
        <end position="1044"/>
    </location>
</feature>
<dbReference type="InterPro" id="IPR009030">
    <property type="entry name" value="Growth_fac_rcpt_cys_sf"/>
</dbReference>
<keyword evidence="5" id="KW-0325">Glycoprotein</keyword>
<dbReference type="CDD" id="cd00054">
    <property type="entry name" value="EGF_CA"/>
    <property type="match status" value="6"/>
</dbReference>
<keyword evidence="3" id="KW-0677">Repeat</keyword>
<dbReference type="SMART" id="SM00032">
    <property type="entry name" value="CCP"/>
    <property type="match status" value="2"/>
</dbReference>
<keyword evidence="1 6" id="KW-0245">EGF-like domain</keyword>
<keyword evidence="7" id="KW-0768">Sushi</keyword>
<feature type="domain" description="EGF-like" evidence="9">
    <location>
        <begin position="853"/>
        <end position="889"/>
    </location>
</feature>
<dbReference type="FunFam" id="2.10.25.10:FF:000279">
    <property type="entry name" value="Neurogenic locus notch 1"/>
    <property type="match status" value="1"/>
</dbReference>
<feature type="disulfide bond" evidence="6">
    <location>
        <begin position="1073"/>
        <end position="1082"/>
    </location>
</feature>
<dbReference type="FunFam" id="2.10.25.10:FF:000472">
    <property type="entry name" value="Uncharacterized protein, isoform A"/>
    <property type="match status" value="1"/>
</dbReference>
<evidence type="ECO:0000256" key="1">
    <source>
        <dbReference type="ARBA" id="ARBA00022536"/>
    </source>
</evidence>
<dbReference type="InterPro" id="IPR001881">
    <property type="entry name" value="EGF-like_Ca-bd_dom"/>
</dbReference>
<comment type="caution">
    <text evidence="6">Lacks conserved residue(s) required for the propagation of feature annotation.</text>
</comment>
<dbReference type="PROSITE" id="PS50825">
    <property type="entry name" value="HYR"/>
    <property type="match status" value="2"/>
</dbReference>
<dbReference type="PANTHER" id="PTHR12916:SF4">
    <property type="entry name" value="UNINFLATABLE, ISOFORM C"/>
    <property type="match status" value="1"/>
</dbReference>
<feature type="domain" description="EGF-like" evidence="9">
    <location>
        <begin position="815"/>
        <end position="851"/>
    </location>
</feature>
<keyword evidence="2" id="KW-0732">Signal</keyword>
<dbReference type="Gene3D" id="2.10.50.10">
    <property type="entry name" value="Tumor Necrosis Factor Receptor, subunit A, domain 2"/>
    <property type="match status" value="2"/>
</dbReference>
<dbReference type="PANTHER" id="PTHR12916">
    <property type="entry name" value="CYTOCHROME C OXIDASE POLYPEPTIDE VIC-2"/>
    <property type="match status" value="1"/>
</dbReference>
<dbReference type="Gene3D" id="2.10.70.10">
    <property type="entry name" value="Complement Module, domain 1"/>
    <property type="match status" value="1"/>
</dbReference>
<dbReference type="Gene3D" id="2.10.25.10">
    <property type="entry name" value="Laminin"/>
    <property type="match status" value="8"/>
</dbReference>
<dbReference type="EMBL" id="UZAM01012818">
    <property type="protein sequence ID" value="VDP23638.1"/>
    <property type="molecule type" value="Genomic_DNA"/>
</dbReference>
<dbReference type="InterPro" id="IPR000742">
    <property type="entry name" value="EGF"/>
</dbReference>
<dbReference type="Gene3D" id="2.60.120.260">
    <property type="entry name" value="Galactose-binding domain-like"/>
    <property type="match status" value="1"/>
</dbReference>
<dbReference type="SMART" id="SM00179">
    <property type="entry name" value="EGF_CA"/>
    <property type="match status" value="7"/>
</dbReference>
<feature type="disulfide bond" evidence="6">
    <location>
        <begin position="900"/>
        <end position="917"/>
    </location>
</feature>
<evidence type="ECO:0000259" key="9">
    <source>
        <dbReference type="PROSITE" id="PS50026"/>
    </source>
</evidence>
<dbReference type="WBParaSite" id="SBAD_0000986701-mRNA-1">
    <property type="protein sequence ID" value="SBAD_0000986701-mRNA-1"/>
    <property type="gene ID" value="SBAD_0000986701"/>
</dbReference>
<feature type="domain" description="Sushi" evidence="11">
    <location>
        <begin position="15"/>
        <end position="83"/>
    </location>
</feature>
<dbReference type="SUPFAM" id="SSF57196">
    <property type="entry name" value="EGF/Laminin"/>
    <property type="match status" value="5"/>
</dbReference>
<dbReference type="SMART" id="SM01411">
    <property type="entry name" value="Ephrin_rec_like"/>
    <property type="match status" value="3"/>
</dbReference>
<dbReference type="GO" id="GO:0005509">
    <property type="term" value="F:calcium ion binding"/>
    <property type="evidence" value="ECO:0007669"/>
    <property type="project" value="InterPro"/>
</dbReference>